<evidence type="ECO:0000313" key="4">
    <source>
        <dbReference type="Proteomes" id="UP000072989"/>
    </source>
</evidence>
<dbReference type="EMBL" id="LQNX01000022">
    <property type="protein sequence ID" value="KXT82265.1"/>
    <property type="molecule type" value="Genomic_DNA"/>
</dbReference>
<evidence type="ECO:0000313" key="1">
    <source>
        <dbReference type="EMBL" id="KXT82265.1"/>
    </source>
</evidence>
<dbReference type="EMBL" id="LQZE01000223">
    <property type="protein sequence ID" value="KXU15491.1"/>
    <property type="molecule type" value="Genomic_DNA"/>
</dbReference>
<gene>
    <name evidence="1" type="ORF">SORDD15_00356</name>
    <name evidence="2" type="ORF">SORDD17_01055</name>
</gene>
<dbReference type="Proteomes" id="UP000072989">
    <property type="component" value="Unassembled WGS sequence"/>
</dbReference>
<reference evidence="3 4" key="1">
    <citation type="submission" date="2016-01" db="EMBL/GenBank/DDBJ databases">
        <title>Highly variable Streptococcus oralis are common among viridans streptococci isolated from primates.</title>
        <authorList>
            <person name="Denapaite D."/>
            <person name="Rieger M."/>
            <person name="Koendgen S."/>
            <person name="Brueckner R."/>
            <person name="Ochigava I."/>
            <person name="Kappeler P."/>
            <person name="Maetz-Rensing K."/>
            <person name="Leendertz F."/>
            <person name="Hakenbeck R."/>
        </authorList>
    </citation>
    <scope>NUCLEOTIDE SEQUENCE [LARGE SCALE GENOMIC DNA]</scope>
    <source>
        <strain evidence="1 3">DD15</strain>
        <strain evidence="2 4">DD17</strain>
    </source>
</reference>
<accession>A0A139RL79</accession>
<sequence>MFYFILIVLGICSTIQLIVGELEKKRIRVLQKQEELDSYEK</sequence>
<evidence type="ECO:0000313" key="2">
    <source>
        <dbReference type="EMBL" id="KXU15491.1"/>
    </source>
</evidence>
<name>A0A139RL79_STROR</name>
<comment type="caution">
    <text evidence="2">The sequence shown here is derived from an EMBL/GenBank/DDBJ whole genome shotgun (WGS) entry which is preliminary data.</text>
</comment>
<dbReference type="PATRIC" id="fig|1303.78.peg.376"/>
<proteinExistence type="predicted"/>
<organism evidence="2 4">
    <name type="scientific">Streptococcus oralis</name>
    <dbReference type="NCBI Taxonomy" id="1303"/>
    <lineage>
        <taxon>Bacteria</taxon>
        <taxon>Bacillati</taxon>
        <taxon>Bacillota</taxon>
        <taxon>Bacilli</taxon>
        <taxon>Lactobacillales</taxon>
        <taxon>Streptococcaceae</taxon>
        <taxon>Streptococcus</taxon>
    </lineage>
</organism>
<dbReference type="Proteomes" id="UP000070678">
    <property type="component" value="Unassembled WGS sequence"/>
</dbReference>
<protein>
    <submittedName>
        <fullName evidence="2">Uncharacterized protein</fullName>
    </submittedName>
</protein>
<dbReference type="AlphaFoldDB" id="A0A139RL79"/>
<evidence type="ECO:0000313" key="3">
    <source>
        <dbReference type="Proteomes" id="UP000070678"/>
    </source>
</evidence>